<evidence type="ECO:0000313" key="2">
    <source>
        <dbReference type="Proteomes" id="UP000184233"/>
    </source>
</evidence>
<name>A0A1M3KV60_9BACT</name>
<sequence>MTLSDDTQAVLSFLQENTEGGLRKRNDIGVLLELGATHNEADLFNTILRTGTGLWKVYGVLRRLTPGAEGYPQMEREFATQMNDLREQLASLSRHADDDTLSRFDDVYFGMTQGVIRNLVDLAHDLARIKAMQG</sequence>
<dbReference type="EMBL" id="MKVH01000025">
    <property type="protein sequence ID" value="OJX56358.1"/>
    <property type="molecule type" value="Genomic_DNA"/>
</dbReference>
<dbReference type="Proteomes" id="UP000184233">
    <property type="component" value="Unassembled WGS sequence"/>
</dbReference>
<gene>
    <name evidence="1" type="ORF">BGO89_13575</name>
</gene>
<comment type="caution">
    <text evidence="1">The sequence shown here is derived from an EMBL/GenBank/DDBJ whole genome shotgun (WGS) entry which is preliminary data.</text>
</comment>
<proteinExistence type="predicted"/>
<reference evidence="1 2" key="1">
    <citation type="submission" date="2016-09" db="EMBL/GenBank/DDBJ databases">
        <title>Genome-resolved meta-omics ties microbial dynamics to process performance in biotechnology for thiocyanate degradation.</title>
        <authorList>
            <person name="Kantor R.S."/>
            <person name="Huddy R.J."/>
            <person name="Iyer R."/>
            <person name="Thomas B.C."/>
            <person name="Brown C.T."/>
            <person name="Anantharaman K."/>
            <person name="Tringe S."/>
            <person name="Hettich R.L."/>
            <person name="Harrison S.T."/>
            <person name="Banfield J.F."/>
        </authorList>
    </citation>
    <scope>NUCLEOTIDE SEQUENCE [LARGE SCALE GENOMIC DNA]</scope>
    <source>
        <strain evidence="1">59-99</strain>
    </source>
</reference>
<dbReference type="AlphaFoldDB" id="A0A1M3KV60"/>
<accession>A0A1M3KV60</accession>
<evidence type="ECO:0000313" key="1">
    <source>
        <dbReference type="EMBL" id="OJX56358.1"/>
    </source>
</evidence>
<organism evidence="1 2">
    <name type="scientific">Candidatus Kapaibacterium thiocyanatum</name>
    <dbReference type="NCBI Taxonomy" id="1895771"/>
    <lineage>
        <taxon>Bacteria</taxon>
        <taxon>Pseudomonadati</taxon>
        <taxon>Candidatus Kapaibacteriota</taxon>
        <taxon>Candidatus Kapaibacteriia</taxon>
        <taxon>Candidatus Kapaibacteriales</taxon>
        <taxon>Candidatus Kapaibacteriaceae</taxon>
        <taxon>Candidatus Kapaibacterium</taxon>
    </lineage>
</organism>
<protein>
    <submittedName>
        <fullName evidence="1">Uncharacterized protein</fullName>
    </submittedName>
</protein>
<dbReference type="STRING" id="1895771.BGO89_13575"/>